<dbReference type="Pfam" id="PF25917">
    <property type="entry name" value="BSH_RND"/>
    <property type="match status" value="1"/>
</dbReference>
<comment type="similarity">
    <text evidence="1">Belongs to the membrane fusion protein (MFP) (TC 8.A.1) family.</text>
</comment>
<protein>
    <submittedName>
        <fullName evidence="4">HlyD family efflux transporter periplasmic adaptor subunit</fullName>
    </submittedName>
</protein>
<accession>A0A3R8LCT6</accession>
<dbReference type="PRINTS" id="PR01490">
    <property type="entry name" value="RTXTOXIND"/>
</dbReference>
<dbReference type="PANTHER" id="PTHR30386:SF28">
    <property type="entry name" value="EXPORTED PROTEIN"/>
    <property type="match status" value="1"/>
</dbReference>
<gene>
    <name evidence="4" type="ORF">EIM44_02690</name>
</gene>
<sequence length="364" mass="41911">MQPHPIILSASKSGYISERYVEINQPIKKGDPLFKITLDRITDSGNVGINSINAIKAQIKKLDTMIDLVHTNQTETLESLNQQIAKNRKIYSETEKYLMEVSKSTEEYFQILKKYETLMKNGYSANDEVALQRSRYFDQKTLRNTLREKLIQQESSIIALENEIESRKTEYQNQIIRYELQQNDLEIRLLEFESVSELIINAPMDGLVESVSVTVGQVIREGDTVAQMIPANKGEFQLVMWVPNGAISFIKPEDKINIRYEAFPFEKFGQFEGTIKYISTVPASQQELAFYKNIPSTDPNNPLYKIVVEIADQKVEYNNTSLAFLSGMKAEATLFLENRKLYEWMLFPLYNVTKNIGQVSKHDQ</sequence>
<dbReference type="InterPro" id="IPR050739">
    <property type="entry name" value="MFP"/>
</dbReference>
<evidence type="ECO:0000313" key="4">
    <source>
        <dbReference type="EMBL" id="RRN04923.1"/>
    </source>
</evidence>
<evidence type="ECO:0000259" key="3">
    <source>
        <dbReference type="Pfam" id="PF25917"/>
    </source>
</evidence>
<dbReference type="Gene3D" id="2.40.50.100">
    <property type="match status" value="1"/>
</dbReference>
<evidence type="ECO:0000313" key="5">
    <source>
        <dbReference type="Proteomes" id="UP000276010"/>
    </source>
</evidence>
<dbReference type="Proteomes" id="UP000276010">
    <property type="component" value="Unassembled WGS sequence"/>
</dbReference>
<proteinExistence type="inferred from homology"/>
<dbReference type="GO" id="GO:0055085">
    <property type="term" value="P:transmembrane transport"/>
    <property type="evidence" value="ECO:0007669"/>
    <property type="project" value="InterPro"/>
</dbReference>
<evidence type="ECO:0000256" key="1">
    <source>
        <dbReference type="ARBA" id="ARBA00009477"/>
    </source>
</evidence>
<feature type="domain" description="Multidrug resistance protein MdtA-like barrel-sandwich hybrid" evidence="3">
    <location>
        <begin position="13"/>
        <end position="226"/>
    </location>
</feature>
<dbReference type="PANTHER" id="PTHR30386">
    <property type="entry name" value="MEMBRANE FUSION SUBUNIT OF EMRAB-TOLC MULTIDRUG EFFLUX PUMP"/>
    <property type="match status" value="1"/>
</dbReference>
<comment type="caution">
    <text evidence="4">The sequence shown here is derived from an EMBL/GenBank/DDBJ whole genome shotgun (WGS) entry which is preliminary data.</text>
</comment>
<dbReference type="EMBL" id="RRUC01000015">
    <property type="protein sequence ID" value="RRN04923.1"/>
    <property type="molecule type" value="Genomic_DNA"/>
</dbReference>
<reference evidence="4 5" key="1">
    <citation type="submission" date="2018-11" db="EMBL/GenBank/DDBJ databases">
        <title>Whole genome sequence of Bibersteinia trehalosi strain OADDL-BT1 an multidrug resistant pathogen isolate.</title>
        <authorList>
            <person name="Couger M."/>
            <person name="Ramachandran A."/>
        </authorList>
    </citation>
    <scope>NUCLEOTIDE SEQUENCE [LARGE SCALE GENOMIC DNA]</scope>
    <source>
        <strain evidence="4 5">OADDL-BT1</strain>
    </source>
</reference>
<keyword evidence="2" id="KW-0175">Coiled coil</keyword>
<name>A0A3R8LCT6_BIBTR</name>
<dbReference type="InterPro" id="IPR058625">
    <property type="entry name" value="MdtA-like_BSH"/>
</dbReference>
<dbReference type="AlphaFoldDB" id="A0A3R8LCT6"/>
<feature type="coiled-coil region" evidence="2">
    <location>
        <begin position="143"/>
        <end position="188"/>
    </location>
</feature>
<evidence type="ECO:0000256" key="2">
    <source>
        <dbReference type="SAM" id="Coils"/>
    </source>
</evidence>
<organism evidence="4 5">
    <name type="scientific">Bibersteinia trehalosi</name>
    <name type="common">Pasteurella trehalosi</name>
    <dbReference type="NCBI Taxonomy" id="47735"/>
    <lineage>
        <taxon>Bacteria</taxon>
        <taxon>Pseudomonadati</taxon>
        <taxon>Pseudomonadota</taxon>
        <taxon>Gammaproteobacteria</taxon>
        <taxon>Pasteurellales</taxon>
        <taxon>Pasteurellaceae</taxon>
        <taxon>Bibersteinia</taxon>
    </lineage>
</organism>